<dbReference type="RefSeq" id="WP_079490026.1">
    <property type="nucleotide sequence ID" value="NZ_FUZT01000002.1"/>
</dbReference>
<dbReference type="OrthoDB" id="1723529at2"/>
<keyword evidence="1" id="KW-0812">Transmembrane</keyword>
<feature type="transmembrane region" description="Helical" evidence="1">
    <location>
        <begin position="12"/>
        <end position="33"/>
    </location>
</feature>
<protein>
    <recommendedName>
        <fullName evidence="4">DUF4330 domain-containing protein</fullName>
    </recommendedName>
</protein>
<evidence type="ECO:0008006" key="4">
    <source>
        <dbReference type="Google" id="ProtNLM"/>
    </source>
</evidence>
<keyword evidence="1" id="KW-1133">Transmembrane helix</keyword>
<sequence>MIIDSKGKLFGIINVIDLTILLLIIVLIGGGAYKLSSLKDLSIEDQKPIKVVIEFEEGNKGLIDAIKEGDILFDSVRGTEFGKVVDKTITPHREHVIGKDGKVEYKEIPGAFDGEIRLDSMALINEDGYLVATKPLYIGSELRLKSTKYVFDCKVLNIEE</sequence>
<dbReference type="InterPro" id="IPR025480">
    <property type="entry name" value="DUF4330"/>
</dbReference>
<dbReference type="Proteomes" id="UP000190285">
    <property type="component" value="Unassembled WGS sequence"/>
</dbReference>
<organism evidence="2 3">
    <name type="scientific">Maledivibacter halophilus</name>
    <dbReference type="NCBI Taxonomy" id="36842"/>
    <lineage>
        <taxon>Bacteria</taxon>
        <taxon>Bacillati</taxon>
        <taxon>Bacillota</taxon>
        <taxon>Clostridia</taxon>
        <taxon>Peptostreptococcales</taxon>
        <taxon>Caminicellaceae</taxon>
        <taxon>Maledivibacter</taxon>
    </lineage>
</organism>
<evidence type="ECO:0000313" key="2">
    <source>
        <dbReference type="EMBL" id="SKC50623.1"/>
    </source>
</evidence>
<reference evidence="2 3" key="1">
    <citation type="submission" date="2017-02" db="EMBL/GenBank/DDBJ databases">
        <authorList>
            <person name="Peterson S.W."/>
        </authorList>
    </citation>
    <scope>NUCLEOTIDE SEQUENCE [LARGE SCALE GENOMIC DNA]</scope>
    <source>
        <strain evidence="2 3">M1</strain>
    </source>
</reference>
<proteinExistence type="predicted"/>
<gene>
    <name evidence="2" type="ORF">SAMN02194393_01174</name>
</gene>
<evidence type="ECO:0000313" key="3">
    <source>
        <dbReference type="Proteomes" id="UP000190285"/>
    </source>
</evidence>
<dbReference type="EMBL" id="FUZT01000002">
    <property type="protein sequence ID" value="SKC50623.1"/>
    <property type="molecule type" value="Genomic_DNA"/>
</dbReference>
<keyword evidence="3" id="KW-1185">Reference proteome</keyword>
<dbReference type="AlphaFoldDB" id="A0A1T5JHG2"/>
<dbReference type="Pfam" id="PF14221">
    <property type="entry name" value="DUF4330"/>
    <property type="match status" value="1"/>
</dbReference>
<dbReference type="STRING" id="36842.SAMN02194393_01174"/>
<accession>A0A1T5JHG2</accession>
<evidence type="ECO:0000256" key="1">
    <source>
        <dbReference type="SAM" id="Phobius"/>
    </source>
</evidence>
<keyword evidence="1" id="KW-0472">Membrane</keyword>
<name>A0A1T5JHG2_9FIRM</name>